<proteinExistence type="predicted"/>
<dbReference type="EMBL" id="BOQM01000044">
    <property type="protein sequence ID" value="GIM87545.1"/>
    <property type="molecule type" value="Genomic_DNA"/>
</dbReference>
<evidence type="ECO:0000256" key="1">
    <source>
        <dbReference type="ARBA" id="ARBA00023015"/>
    </source>
</evidence>
<dbReference type="Gene3D" id="1.10.10.60">
    <property type="entry name" value="Homeodomain-like"/>
    <property type="match status" value="1"/>
</dbReference>
<evidence type="ECO:0000313" key="8">
    <source>
        <dbReference type="Proteomes" id="UP000315983"/>
    </source>
</evidence>
<evidence type="ECO:0000313" key="9">
    <source>
        <dbReference type="Proteomes" id="UP000677457"/>
    </source>
</evidence>
<keyword evidence="1" id="KW-0805">Transcription regulation</keyword>
<dbReference type="Pfam" id="PF00440">
    <property type="entry name" value="TetR_N"/>
    <property type="match status" value="1"/>
</dbReference>
<dbReference type="Gene3D" id="1.10.357.10">
    <property type="entry name" value="Tetracycline Repressor, domain 2"/>
    <property type="match status" value="1"/>
</dbReference>
<evidence type="ECO:0000256" key="4">
    <source>
        <dbReference type="PROSITE-ProRule" id="PRU00335"/>
    </source>
</evidence>
<dbReference type="Proteomes" id="UP000315983">
    <property type="component" value="Unassembled WGS sequence"/>
</dbReference>
<evidence type="ECO:0000256" key="2">
    <source>
        <dbReference type="ARBA" id="ARBA00023125"/>
    </source>
</evidence>
<accession>A0A542XLH6</accession>
<gene>
    <name evidence="7" type="ORF">FB564_1807</name>
    <name evidence="6" type="ORF">Sar04_42810</name>
</gene>
<keyword evidence="9" id="KW-1185">Reference proteome</keyword>
<keyword evidence="2 4" id="KW-0238">DNA-binding</keyword>
<comment type="caution">
    <text evidence="7">The sequence shown here is derived from an EMBL/GenBank/DDBJ whole genome shotgun (WGS) entry which is preliminary data.</text>
</comment>
<organism evidence="7 8">
    <name type="scientific">Salinispora arenicola</name>
    <dbReference type="NCBI Taxonomy" id="168697"/>
    <lineage>
        <taxon>Bacteria</taxon>
        <taxon>Bacillati</taxon>
        <taxon>Actinomycetota</taxon>
        <taxon>Actinomycetes</taxon>
        <taxon>Micromonosporales</taxon>
        <taxon>Micromonosporaceae</taxon>
        <taxon>Salinispora</taxon>
    </lineage>
</organism>
<dbReference type="PROSITE" id="PS50977">
    <property type="entry name" value="HTH_TETR_2"/>
    <property type="match status" value="1"/>
</dbReference>
<keyword evidence="3" id="KW-0804">Transcription</keyword>
<reference evidence="6 9" key="2">
    <citation type="submission" date="2021-03" db="EMBL/GenBank/DDBJ databases">
        <title>Whole genome shotgun sequence of Salinispora arenicola NBRC 105043.</title>
        <authorList>
            <person name="Komaki H."/>
            <person name="Tamura T."/>
        </authorList>
    </citation>
    <scope>NUCLEOTIDE SEQUENCE [LARGE SCALE GENOMIC DNA]</scope>
    <source>
        <strain evidence="6 9">NBRC 105043</strain>
    </source>
</reference>
<dbReference type="Proteomes" id="UP000677457">
    <property type="component" value="Unassembled WGS sequence"/>
</dbReference>
<name>A0A542XLH6_SALAC</name>
<evidence type="ECO:0000259" key="5">
    <source>
        <dbReference type="PROSITE" id="PS50977"/>
    </source>
</evidence>
<dbReference type="InterPro" id="IPR050109">
    <property type="entry name" value="HTH-type_TetR-like_transc_reg"/>
</dbReference>
<dbReference type="GO" id="GO:0003700">
    <property type="term" value="F:DNA-binding transcription factor activity"/>
    <property type="evidence" value="ECO:0007669"/>
    <property type="project" value="TreeGrafter"/>
</dbReference>
<feature type="domain" description="HTH tetR-type" evidence="5">
    <location>
        <begin position="9"/>
        <end position="69"/>
    </location>
</feature>
<dbReference type="PANTHER" id="PTHR30055:SF234">
    <property type="entry name" value="HTH-TYPE TRANSCRIPTIONAL REGULATOR BETI"/>
    <property type="match status" value="1"/>
</dbReference>
<protein>
    <submittedName>
        <fullName evidence="7">TetR family transcriptional regulator</fullName>
    </submittedName>
</protein>
<dbReference type="RefSeq" id="WP_029025438.1">
    <property type="nucleotide sequence ID" value="NZ_BOQM01000044.1"/>
</dbReference>
<dbReference type="PANTHER" id="PTHR30055">
    <property type="entry name" value="HTH-TYPE TRANSCRIPTIONAL REGULATOR RUTR"/>
    <property type="match status" value="1"/>
</dbReference>
<evidence type="ECO:0000313" key="7">
    <source>
        <dbReference type="EMBL" id="TQL36697.1"/>
    </source>
</evidence>
<evidence type="ECO:0000313" key="6">
    <source>
        <dbReference type="EMBL" id="GIM87545.1"/>
    </source>
</evidence>
<reference evidence="7 8" key="1">
    <citation type="submission" date="2019-06" db="EMBL/GenBank/DDBJ databases">
        <title>Sequencing the genomes of 1000 actinobacteria strains.</title>
        <authorList>
            <person name="Klenk H.-P."/>
        </authorList>
    </citation>
    <scope>NUCLEOTIDE SEQUENCE [LARGE SCALE GENOMIC DNA]</scope>
    <source>
        <strain evidence="7 8">DSM 44819</strain>
    </source>
</reference>
<dbReference type="PRINTS" id="PR00455">
    <property type="entry name" value="HTHTETR"/>
</dbReference>
<feature type="DNA-binding region" description="H-T-H motif" evidence="4">
    <location>
        <begin position="32"/>
        <end position="51"/>
    </location>
</feature>
<dbReference type="AlphaFoldDB" id="A0A542XLH6"/>
<dbReference type="SUPFAM" id="SSF46689">
    <property type="entry name" value="Homeodomain-like"/>
    <property type="match status" value="1"/>
</dbReference>
<sequence length="220" mass="24290">MGLREQNARRTRSTIAEVALVLFEERGYEATTMEQIAGAADVGTSTLYRYFPTKDSLLLEHPVLDVRPIADLLAGRPVDEPVDVALGQALAAHLAALDAGIEKIARIRLQIDRNPAVRARTWDVWGRQRTLLEQVLADRLDTAPEALETQVVAHIIQMIIQMAMDQTRAVISPESPVVYAERVVDLLSSGAVPLPRMPAKPPGRDWTMVRRAARDGESNV</sequence>
<dbReference type="GO" id="GO:0000976">
    <property type="term" value="F:transcription cis-regulatory region binding"/>
    <property type="evidence" value="ECO:0007669"/>
    <property type="project" value="TreeGrafter"/>
</dbReference>
<dbReference type="EMBL" id="VFOL01000001">
    <property type="protein sequence ID" value="TQL36697.1"/>
    <property type="molecule type" value="Genomic_DNA"/>
</dbReference>
<dbReference type="InterPro" id="IPR009057">
    <property type="entry name" value="Homeodomain-like_sf"/>
</dbReference>
<dbReference type="InterPro" id="IPR001647">
    <property type="entry name" value="HTH_TetR"/>
</dbReference>
<evidence type="ECO:0000256" key="3">
    <source>
        <dbReference type="ARBA" id="ARBA00023163"/>
    </source>
</evidence>
<dbReference type="GeneID" id="93771088"/>